<reference evidence="1 2" key="1">
    <citation type="journal article" date="2010" name="Stand. Genomic Sci.">
        <title>Complete genome sequence of Coraliomargarita akajimensis type strain (04OKA010-24).</title>
        <authorList>
            <person name="Mavromatis K."/>
            <person name="Abt B."/>
            <person name="Brambilla E."/>
            <person name="Lapidus A."/>
            <person name="Copeland A."/>
            <person name="Deshpande S."/>
            <person name="Nolan M."/>
            <person name="Lucas S."/>
            <person name="Tice H."/>
            <person name="Cheng J.F."/>
            <person name="Han C."/>
            <person name="Detter J.C."/>
            <person name="Woyke T."/>
            <person name="Goodwin L."/>
            <person name="Pitluck S."/>
            <person name="Held B."/>
            <person name="Brettin T."/>
            <person name="Tapia R."/>
            <person name="Ivanova N."/>
            <person name="Mikhailova N."/>
            <person name="Pati A."/>
            <person name="Liolios K."/>
            <person name="Chen A."/>
            <person name="Palaniappan K."/>
            <person name="Land M."/>
            <person name="Hauser L."/>
            <person name="Chang Y.J."/>
            <person name="Jeffries C.D."/>
            <person name="Rohde M."/>
            <person name="Goker M."/>
            <person name="Bristow J."/>
            <person name="Eisen J.A."/>
            <person name="Markowitz V."/>
            <person name="Hugenholtz P."/>
            <person name="Klenk H.P."/>
            <person name="Kyrpides N.C."/>
        </authorList>
    </citation>
    <scope>NUCLEOTIDE SEQUENCE [LARGE SCALE GENOMIC DNA]</scope>
    <source>
        <strain evidence="2">DSM 45221 / IAM 15411 / JCM 23193 / KCTC 12865</strain>
    </source>
</reference>
<dbReference type="STRING" id="583355.Caka_1685"/>
<sequence>MHFSSALRTKILSGLLFLGAVFGGSVVRAEVPSFVKETIYSPNAAAVAKVVPSLAADIIVLDGGYEQGLRRGMVCTVSRGFRSIGEVIIIESRSDRSAGLILELVEDATIEAGDIARVKTTIQTS</sequence>
<proteinExistence type="predicted"/>
<dbReference type="Proteomes" id="UP000000925">
    <property type="component" value="Chromosome"/>
</dbReference>
<evidence type="ECO:0000313" key="1">
    <source>
        <dbReference type="EMBL" id="ADE54704.1"/>
    </source>
</evidence>
<dbReference type="AlphaFoldDB" id="D5EJV5"/>
<dbReference type="KEGG" id="caa:Caka_1685"/>
<dbReference type="eggNOG" id="ENOG5030PM3">
    <property type="taxonomic scope" value="Bacteria"/>
</dbReference>
<dbReference type="HOGENOM" id="CLU_2106490_0_0_0"/>
<dbReference type="RefSeq" id="WP_013043426.1">
    <property type="nucleotide sequence ID" value="NC_014008.1"/>
</dbReference>
<organism evidence="1 2">
    <name type="scientific">Coraliomargarita akajimensis (strain DSM 45221 / IAM 15411 / JCM 23193 / KCTC 12865 / 04OKA010-24)</name>
    <dbReference type="NCBI Taxonomy" id="583355"/>
    <lineage>
        <taxon>Bacteria</taxon>
        <taxon>Pseudomonadati</taxon>
        <taxon>Verrucomicrobiota</taxon>
        <taxon>Opitutia</taxon>
        <taxon>Puniceicoccales</taxon>
        <taxon>Coraliomargaritaceae</taxon>
        <taxon>Coraliomargarita</taxon>
    </lineage>
</organism>
<dbReference type="OrthoDB" id="196465at2"/>
<evidence type="ECO:0000313" key="2">
    <source>
        <dbReference type="Proteomes" id="UP000000925"/>
    </source>
</evidence>
<dbReference type="EMBL" id="CP001998">
    <property type="protein sequence ID" value="ADE54704.1"/>
    <property type="molecule type" value="Genomic_DNA"/>
</dbReference>
<gene>
    <name evidence="1" type="ordered locus">Caka_1685</name>
</gene>
<name>D5EJV5_CORAD</name>
<accession>D5EJV5</accession>
<protein>
    <submittedName>
        <fullName evidence="1">Uncharacterized protein</fullName>
    </submittedName>
</protein>
<keyword evidence="2" id="KW-1185">Reference proteome</keyword>